<dbReference type="EMBL" id="UZAJ01003066">
    <property type="protein sequence ID" value="VDO39160.1"/>
    <property type="molecule type" value="Genomic_DNA"/>
</dbReference>
<dbReference type="Proteomes" id="UP000267606">
    <property type="component" value="Unassembled WGS sequence"/>
</dbReference>
<proteinExistence type="predicted"/>
<sequence length="69" mass="8060">MVIIISGNMNRNLLILARVFARNYCVKPPGRKNWPRPMMLGPQTTRHPKFPGWSLYVSSIMFYSYICIL</sequence>
<reference evidence="1 2" key="2">
    <citation type="submission" date="2018-11" db="EMBL/GenBank/DDBJ databases">
        <authorList>
            <consortium name="Pathogen Informatics"/>
        </authorList>
    </citation>
    <scope>NUCLEOTIDE SEQUENCE [LARGE SCALE GENOMIC DNA]</scope>
</reference>
<dbReference type="AlphaFoldDB" id="A0A183H9K7"/>
<gene>
    <name evidence="1" type="ORF">OFLC_LOCUS4170</name>
</gene>
<evidence type="ECO:0000313" key="3">
    <source>
        <dbReference type="WBParaSite" id="OFLC_0000416801-mRNA-1"/>
    </source>
</evidence>
<protein>
    <submittedName>
        <fullName evidence="3">Secreted protein</fullName>
    </submittedName>
</protein>
<evidence type="ECO:0000313" key="1">
    <source>
        <dbReference type="EMBL" id="VDO39160.1"/>
    </source>
</evidence>
<keyword evidence="2" id="KW-1185">Reference proteome</keyword>
<name>A0A183H9K7_9BILA</name>
<dbReference type="WBParaSite" id="OFLC_0000416801-mRNA-1">
    <property type="protein sequence ID" value="OFLC_0000416801-mRNA-1"/>
    <property type="gene ID" value="OFLC_0000416801"/>
</dbReference>
<organism evidence="3">
    <name type="scientific">Onchocerca flexuosa</name>
    <dbReference type="NCBI Taxonomy" id="387005"/>
    <lineage>
        <taxon>Eukaryota</taxon>
        <taxon>Metazoa</taxon>
        <taxon>Ecdysozoa</taxon>
        <taxon>Nematoda</taxon>
        <taxon>Chromadorea</taxon>
        <taxon>Rhabditida</taxon>
        <taxon>Spirurina</taxon>
        <taxon>Spiruromorpha</taxon>
        <taxon>Filarioidea</taxon>
        <taxon>Onchocercidae</taxon>
        <taxon>Onchocerca</taxon>
    </lineage>
</organism>
<accession>A0A183H9K7</accession>
<evidence type="ECO:0000313" key="2">
    <source>
        <dbReference type="Proteomes" id="UP000267606"/>
    </source>
</evidence>
<reference evidence="3" key="1">
    <citation type="submission" date="2016-06" db="UniProtKB">
        <authorList>
            <consortium name="WormBaseParasite"/>
        </authorList>
    </citation>
    <scope>IDENTIFICATION</scope>
</reference>